<dbReference type="Gene3D" id="3.40.640.10">
    <property type="entry name" value="Type I PLP-dependent aspartate aminotransferase-like (Major domain)"/>
    <property type="match status" value="1"/>
</dbReference>
<dbReference type="InterPro" id="IPR050478">
    <property type="entry name" value="Ethylene_sulfur-biosynth"/>
</dbReference>
<name>A0A518EZQ0_9BACT</name>
<dbReference type="EC" id="2.6.1.1" evidence="3"/>
<evidence type="ECO:0000256" key="1">
    <source>
        <dbReference type="ARBA" id="ARBA00022898"/>
    </source>
</evidence>
<dbReference type="GO" id="GO:0030170">
    <property type="term" value="F:pyridoxal phosphate binding"/>
    <property type="evidence" value="ECO:0007669"/>
    <property type="project" value="InterPro"/>
</dbReference>
<dbReference type="PRINTS" id="PR00753">
    <property type="entry name" value="ACCSYNTHASE"/>
</dbReference>
<dbReference type="Proteomes" id="UP000320390">
    <property type="component" value="Chromosome"/>
</dbReference>
<dbReference type="GO" id="GO:0004069">
    <property type="term" value="F:L-aspartate:2-oxoglutarate aminotransferase activity"/>
    <property type="evidence" value="ECO:0007669"/>
    <property type="project" value="UniProtKB-EC"/>
</dbReference>
<dbReference type="InterPro" id="IPR015421">
    <property type="entry name" value="PyrdxlP-dep_Trfase_major"/>
</dbReference>
<keyword evidence="4" id="KW-1185">Reference proteome</keyword>
<organism evidence="3 4">
    <name type="scientific">Saltatorellus ferox</name>
    <dbReference type="NCBI Taxonomy" id="2528018"/>
    <lineage>
        <taxon>Bacteria</taxon>
        <taxon>Pseudomonadati</taxon>
        <taxon>Planctomycetota</taxon>
        <taxon>Planctomycetia</taxon>
        <taxon>Planctomycetia incertae sedis</taxon>
        <taxon>Saltatorellus</taxon>
    </lineage>
</organism>
<evidence type="ECO:0000313" key="3">
    <source>
        <dbReference type="EMBL" id="QDV09551.1"/>
    </source>
</evidence>
<accession>A0A518EZQ0</accession>
<dbReference type="CDD" id="cd00609">
    <property type="entry name" value="AAT_like"/>
    <property type="match status" value="1"/>
</dbReference>
<dbReference type="Gene3D" id="3.90.1150.10">
    <property type="entry name" value="Aspartate Aminotransferase, domain 1"/>
    <property type="match status" value="1"/>
</dbReference>
<evidence type="ECO:0000313" key="4">
    <source>
        <dbReference type="Proteomes" id="UP000320390"/>
    </source>
</evidence>
<evidence type="ECO:0000259" key="2">
    <source>
        <dbReference type="Pfam" id="PF00155"/>
    </source>
</evidence>
<dbReference type="EMBL" id="CP036434">
    <property type="protein sequence ID" value="QDV09551.1"/>
    <property type="molecule type" value="Genomic_DNA"/>
</dbReference>
<protein>
    <submittedName>
        <fullName evidence="3">Aspartate aminotransferase</fullName>
        <ecNumber evidence="3">2.6.1.1</ecNumber>
    </submittedName>
</protein>
<dbReference type="Pfam" id="PF00155">
    <property type="entry name" value="Aminotran_1_2"/>
    <property type="match status" value="1"/>
</dbReference>
<proteinExistence type="predicted"/>
<sequence>MQSPPQGALSIRGAQLASESPMAPYIVEHFARLEQSRTGAKDGSSYVPLCIAENGLLKSRVMARLHACRLPPSRVLGYDSMVGAISFREALASFMERAFLGRRFAPDQIAVLAGAGTVLENVFYALCDPGEAVLVPTPSYAGFWTDLETRNGLHIVPVHSQSDDDFRLTAASLEEAFLSADRPVKALLFTNPDNPRGSVATRQEIEEILRWADGRQIHVVFDEIYALSVFGEAHFTSAAAIRPALGDRVHIVWAFSKDFGASGLRCGVLVSENEALLAAVNGLAYWGAVSGHTQWLLEQMIADDPWIEHYCADLRLALRSAYESVATALDAAGIPFVPAQAGIFVLCDMRGFLTEPTWDAEAALWRRILEECNVNLTPGSACRIAEPGFMRLCYAAEPLDSVVTAIGRVGDLFG</sequence>
<feature type="domain" description="Aminotransferase class I/classII large" evidence="2">
    <location>
        <begin position="73"/>
        <end position="398"/>
    </location>
</feature>
<keyword evidence="3" id="KW-0808">Transferase</keyword>
<dbReference type="InterPro" id="IPR015422">
    <property type="entry name" value="PyrdxlP-dep_Trfase_small"/>
</dbReference>
<keyword evidence="1" id="KW-0663">Pyridoxal phosphate</keyword>
<dbReference type="RefSeq" id="WP_419190642.1">
    <property type="nucleotide sequence ID" value="NZ_CP036434.1"/>
</dbReference>
<dbReference type="PANTHER" id="PTHR43795">
    <property type="entry name" value="BIFUNCTIONAL ASPARTATE AMINOTRANSFERASE AND GLUTAMATE/ASPARTATE-PREPHENATE AMINOTRANSFERASE-RELATED"/>
    <property type="match status" value="1"/>
</dbReference>
<keyword evidence="3" id="KW-0032">Aminotransferase</keyword>
<dbReference type="GO" id="GO:0006520">
    <property type="term" value="P:amino acid metabolic process"/>
    <property type="evidence" value="ECO:0007669"/>
    <property type="project" value="TreeGrafter"/>
</dbReference>
<dbReference type="InterPro" id="IPR004839">
    <property type="entry name" value="Aminotransferase_I/II_large"/>
</dbReference>
<reference evidence="3 4" key="1">
    <citation type="submission" date="2019-02" db="EMBL/GenBank/DDBJ databases">
        <title>Deep-cultivation of Planctomycetes and their phenomic and genomic characterization uncovers novel biology.</title>
        <authorList>
            <person name="Wiegand S."/>
            <person name="Jogler M."/>
            <person name="Boedeker C."/>
            <person name="Pinto D."/>
            <person name="Vollmers J."/>
            <person name="Rivas-Marin E."/>
            <person name="Kohn T."/>
            <person name="Peeters S.H."/>
            <person name="Heuer A."/>
            <person name="Rast P."/>
            <person name="Oberbeckmann S."/>
            <person name="Bunk B."/>
            <person name="Jeske O."/>
            <person name="Meyerdierks A."/>
            <person name="Storesund J.E."/>
            <person name="Kallscheuer N."/>
            <person name="Luecker S."/>
            <person name="Lage O.M."/>
            <person name="Pohl T."/>
            <person name="Merkel B.J."/>
            <person name="Hornburger P."/>
            <person name="Mueller R.-W."/>
            <person name="Bruemmer F."/>
            <person name="Labrenz M."/>
            <person name="Spormann A.M."/>
            <person name="Op den Camp H."/>
            <person name="Overmann J."/>
            <person name="Amann R."/>
            <person name="Jetten M.S.M."/>
            <person name="Mascher T."/>
            <person name="Medema M.H."/>
            <person name="Devos D.P."/>
            <person name="Kaster A.-K."/>
            <person name="Ovreas L."/>
            <person name="Rohde M."/>
            <person name="Galperin M.Y."/>
            <person name="Jogler C."/>
        </authorList>
    </citation>
    <scope>NUCLEOTIDE SEQUENCE [LARGE SCALE GENOMIC DNA]</scope>
    <source>
        <strain evidence="3 4">Poly30</strain>
    </source>
</reference>
<dbReference type="PANTHER" id="PTHR43795:SF39">
    <property type="entry name" value="AMINOTRANSFERASE CLASS I_CLASSII DOMAIN-CONTAINING PROTEIN"/>
    <property type="match status" value="1"/>
</dbReference>
<dbReference type="AlphaFoldDB" id="A0A518EZQ0"/>
<gene>
    <name evidence="3" type="primary">aspC_3</name>
    <name evidence="3" type="ORF">Poly30_51090</name>
</gene>
<dbReference type="InterPro" id="IPR015424">
    <property type="entry name" value="PyrdxlP-dep_Trfase"/>
</dbReference>
<dbReference type="SUPFAM" id="SSF53383">
    <property type="entry name" value="PLP-dependent transferases"/>
    <property type="match status" value="1"/>
</dbReference>